<gene>
    <name evidence="13" type="ORF">LSAT_V11C800445440</name>
</gene>
<dbReference type="Pfam" id="PF00560">
    <property type="entry name" value="LRR_1"/>
    <property type="match status" value="8"/>
</dbReference>
<keyword evidence="6" id="KW-0732">Signal</keyword>
<dbReference type="InterPro" id="IPR025875">
    <property type="entry name" value="Leu-rich_rpt_4"/>
</dbReference>
<comment type="similarity">
    <text evidence="2">Belongs to the RLP family.</text>
</comment>
<keyword evidence="5 11" id="KW-0812">Transmembrane</keyword>
<dbReference type="Pfam" id="PF13855">
    <property type="entry name" value="LRR_8"/>
    <property type="match status" value="2"/>
</dbReference>
<dbReference type="SUPFAM" id="SSF52075">
    <property type="entry name" value="Outer arm dynein light chain 1"/>
    <property type="match status" value="1"/>
</dbReference>
<dbReference type="GO" id="GO:0006952">
    <property type="term" value="P:defense response"/>
    <property type="evidence" value="ECO:0007669"/>
    <property type="project" value="UniProtKB-ARBA"/>
</dbReference>
<dbReference type="InterPro" id="IPR001611">
    <property type="entry name" value="Leu-rich_rpt"/>
</dbReference>
<dbReference type="SMART" id="SM00369">
    <property type="entry name" value="LRR_TYP"/>
    <property type="match status" value="9"/>
</dbReference>
<dbReference type="InterPro" id="IPR032675">
    <property type="entry name" value="LRR_dom_sf"/>
</dbReference>
<dbReference type="FunFam" id="3.80.10.10:FF:000095">
    <property type="entry name" value="LRR receptor-like serine/threonine-protein kinase GSO1"/>
    <property type="match status" value="2"/>
</dbReference>
<evidence type="ECO:0000256" key="3">
    <source>
        <dbReference type="ARBA" id="ARBA00022475"/>
    </source>
</evidence>
<keyword evidence="9 11" id="KW-0472">Membrane</keyword>
<evidence type="ECO:0000259" key="12">
    <source>
        <dbReference type="Pfam" id="PF08263"/>
    </source>
</evidence>
<evidence type="ECO:0000313" key="14">
    <source>
        <dbReference type="Proteomes" id="UP000235145"/>
    </source>
</evidence>
<dbReference type="GO" id="GO:0005886">
    <property type="term" value="C:plasma membrane"/>
    <property type="evidence" value="ECO:0007669"/>
    <property type="project" value="UniProtKB-SubCell"/>
</dbReference>
<dbReference type="PANTHER" id="PTHR48063">
    <property type="entry name" value="LRR RECEPTOR-LIKE KINASE"/>
    <property type="match status" value="1"/>
</dbReference>
<proteinExistence type="inferred from homology"/>
<evidence type="ECO:0000313" key="13">
    <source>
        <dbReference type="EMBL" id="KAJ0194046.1"/>
    </source>
</evidence>
<dbReference type="InterPro" id="IPR013210">
    <property type="entry name" value="LRR_N_plant-typ"/>
</dbReference>
<dbReference type="Pfam" id="PF08263">
    <property type="entry name" value="LRRNT_2"/>
    <property type="match status" value="1"/>
</dbReference>
<evidence type="ECO:0000256" key="10">
    <source>
        <dbReference type="ARBA" id="ARBA00023180"/>
    </source>
</evidence>
<accession>A0A9R1WZZ1</accession>
<dbReference type="PROSITE" id="PS51450">
    <property type="entry name" value="LRR"/>
    <property type="match status" value="2"/>
</dbReference>
<dbReference type="AlphaFoldDB" id="A0A9R1WZZ1"/>
<evidence type="ECO:0000256" key="9">
    <source>
        <dbReference type="ARBA" id="ARBA00023136"/>
    </source>
</evidence>
<evidence type="ECO:0000256" key="2">
    <source>
        <dbReference type="ARBA" id="ARBA00009592"/>
    </source>
</evidence>
<comment type="subcellular location">
    <subcellularLocation>
        <location evidence="1">Cell membrane</location>
        <topology evidence="1">Single-pass type I membrane protein</topology>
    </subcellularLocation>
</comment>
<dbReference type="InterPro" id="IPR003591">
    <property type="entry name" value="Leu-rich_rpt_typical-subtyp"/>
</dbReference>
<dbReference type="SUPFAM" id="SSF52047">
    <property type="entry name" value="RNI-like"/>
    <property type="match status" value="2"/>
</dbReference>
<organism evidence="13 14">
    <name type="scientific">Lactuca sativa</name>
    <name type="common">Garden lettuce</name>
    <dbReference type="NCBI Taxonomy" id="4236"/>
    <lineage>
        <taxon>Eukaryota</taxon>
        <taxon>Viridiplantae</taxon>
        <taxon>Streptophyta</taxon>
        <taxon>Embryophyta</taxon>
        <taxon>Tracheophyta</taxon>
        <taxon>Spermatophyta</taxon>
        <taxon>Magnoliopsida</taxon>
        <taxon>eudicotyledons</taxon>
        <taxon>Gunneridae</taxon>
        <taxon>Pentapetalae</taxon>
        <taxon>asterids</taxon>
        <taxon>campanulids</taxon>
        <taxon>Asterales</taxon>
        <taxon>Asteraceae</taxon>
        <taxon>Cichorioideae</taxon>
        <taxon>Cichorieae</taxon>
        <taxon>Lactucinae</taxon>
        <taxon>Lactuca</taxon>
    </lineage>
</organism>
<comment type="caution">
    <text evidence="13">The sequence shown here is derived from an EMBL/GenBank/DDBJ whole genome shotgun (WGS) entry which is preliminary data.</text>
</comment>
<dbReference type="EMBL" id="NBSK02000008">
    <property type="protein sequence ID" value="KAJ0194046.1"/>
    <property type="molecule type" value="Genomic_DNA"/>
</dbReference>
<keyword evidence="8 11" id="KW-1133">Transmembrane helix</keyword>
<dbReference type="Pfam" id="PF12799">
    <property type="entry name" value="LRR_4"/>
    <property type="match status" value="1"/>
</dbReference>
<sequence length="1178" mass="131296">MIELGLIMGNPMNFGLLLIFIYVFLVATTYTCFGVGDMSVFCSQQEKLALLNFKHHVKDPSGMLSSWVGNDCCLWEGIQCDNLTRTVESLHLRGGFLVGNEVNSSLAQLRNLKYLDLSGNDFRGSRIPKFIGSFKLLSYLNLSHSGFQGIIPSHLGNLSNLKVLDLSVNEELMADDMAWTLGLLSLEHLVLSLVDLGGAQNWDILYTNPLLKELNLWGCKLSNTDLGPFLNSTGILPSIKYLDLGFNYFIGPLPGFLQNLTSLTFLDLSHFYPSLAWNFGNLLNTNPSLSVLLLSQCRLDKTFLSSPHLNSSTHSNIQHLDLSMNRIDSISPSVLTNMSSLRVLDLSGNIIYSSVPIMPSLLELDLSANSFKKIEHLGIWRWCHLKQLSASFNHFEIEMIESLMNISECAQYALERLDLHGSLNGTIPEPLGRFANLRDIDLSVSELTGSIPESLGGLRFLEVLDLSDNHLTGSIPIFLGKLSKLDLSFNQLNDSIPESFEKLTALTDLNLESNQLTGSIPRFCGKLVKLALSFNKLNGSIPDSFGKLTFLTQMNLAFNQLTGPIPTFPVKLSKIDISFNQLNGSIPESLGKLTALTDLNMKFNRLTGPIPTSIGRLLSLQFISLSSNLLNGTIPVSVGQLAKLNFLDISNNCLEGVVFEAHFSNLSKLKHLDTSFNTMLIFNVSHEWIPPFGLIYLNLSSCNIANGFPQWLRNQRNLNWLVLSNATISGPLPTWLRRMPIISFLDLSHNKLNGPLTNLPNGGDFNELGYDGPLKALYMEYNLFNESIPRSLCRWTYLQLLDLSGNRLSGKIPKCLGNLKNLYFMRFSSNELSGVIPGSIALISSSLMWLGLNNNNFIGELPRELGNLRELRVLDLGDNKLSGYIPECIGELRFLMVLRLHNNNFTGRISSSLCRNSNLQILDVAQNNLMGTIPHCFRQLNAMVSSMQPPDNELRYDEKVIQVMKGVDLEYGRSWTIVFNMDLSSNKLVGEIPLELTALSMLMGLNLSNNHLSGRIPDSIGNMRKLESLDFSNNKLIGTIPPSMAALNFLSHLNLSHNNLSGPIPTGNQLQTFTDPSIYAGNKDLCGAPLPNNCSNHEDSMTSIKKRYEEGDERMKVWFYADIMSGFVTGFWGIIGVLLFKKQWRRKLFMFAEETIEKIYVAVVRLILTGGSLEMDDF</sequence>
<feature type="transmembrane region" description="Helical" evidence="11">
    <location>
        <begin position="1117"/>
        <end position="1140"/>
    </location>
</feature>
<dbReference type="SUPFAM" id="SSF52058">
    <property type="entry name" value="L domain-like"/>
    <property type="match status" value="1"/>
</dbReference>
<feature type="transmembrane region" description="Helical" evidence="11">
    <location>
        <begin position="12"/>
        <end position="36"/>
    </location>
</feature>
<keyword evidence="10" id="KW-0325">Glycoprotein</keyword>
<evidence type="ECO:0000256" key="6">
    <source>
        <dbReference type="ARBA" id="ARBA00022729"/>
    </source>
</evidence>
<evidence type="ECO:0000256" key="11">
    <source>
        <dbReference type="SAM" id="Phobius"/>
    </source>
</evidence>
<dbReference type="InterPro" id="IPR046956">
    <property type="entry name" value="RLP23-like"/>
</dbReference>
<evidence type="ECO:0000256" key="4">
    <source>
        <dbReference type="ARBA" id="ARBA00022614"/>
    </source>
</evidence>
<evidence type="ECO:0000256" key="7">
    <source>
        <dbReference type="ARBA" id="ARBA00022737"/>
    </source>
</evidence>
<keyword evidence="14" id="KW-1185">Reference proteome</keyword>
<reference evidence="13 14" key="1">
    <citation type="journal article" date="2017" name="Nat. Commun.">
        <title>Genome assembly with in vitro proximity ligation data and whole-genome triplication in lettuce.</title>
        <authorList>
            <person name="Reyes-Chin-Wo S."/>
            <person name="Wang Z."/>
            <person name="Yang X."/>
            <person name="Kozik A."/>
            <person name="Arikit S."/>
            <person name="Song C."/>
            <person name="Xia L."/>
            <person name="Froenicke L."/>
            <person name="Lavelle D.O."/>
            <person name="Truco M.J."/>
            <person name="Xia R."/>
            <person name="Zhu S."/>
            <person name="Xu C."/>
            <person name="Xu H."/>
            <person name="Xu X."/>
            <person name="Cox K."/>
            <person name="Korf I."/>
            <person name="Meyers B.C."/>
            <person name="Michelmore R.W."/>
        </authorList>
    </citation>
    <scope>NUCLEOTIDE SEQUENCE [LARGE SCALE GENOMIC DNA]</scope>
    <source>
        <strain evidence="14">cv. Salinas</strain>
        <tissue evidence="13">Seedlings</tissue>
    </source>
</reference>
<protein>
    <recommendedName>
        <fullName evidence="12">Leucine-rich repeat-containing N-terminal plant-type domain-containing protein</fullName>
    </recommendedName>
</protein>
<dbReference type="Gene3D" id="3.80.10.10">
    <property type="entry name" value="Ribonuclease Inhibitor"/>
    <property type="match status" value="7"/>
</dbReference>
<dbReference type="FunFam" id="3.80.10.10:FF:000111">
    <property type="entry name" value="LRR receptor-like serine/threonine-protein kinase ERECTA"/>
    <property type="match status" value="1"/>
</dbReference>
<dbReference type="SMART" id="SM00365">
    <property type="entry name" value="LRR_SD22"/>
    <property type="match status" value="7"/>
</dbReference>
<feature type="domain" description="Leucine-rich repeat-containing N-terminal plant-type" evidence="12">
    <location>
        <begin position="44"/>
        <end position="81"/>
    </location>
</feature>
<dbReference type="GO" id="GO:0051707">
    <property type="term" value="P:response to other organism"/>
    <property type="evidence" value="ECO:0007669"/>
    <property type="project" value="UniProtKB-ARBA"/>
</dbReference>
<name>A0A9R1WZZ1_LACSA</name>
<evidence type="ECO:0000256" key="1">
    <source>
        <dbReference type="ARBA" id="ARBA00004251"/>
    </source>
</evidence>
<dbReference type="Proteomes" id="UP000235145">
    <property type="component" value="Unassembled WGS sequence"/>
</dbReference>
<evidence type="ECO:0000256" key="8">
    <source>
        <dbReference type="ARBA" id="ARBA00022989"/>
    </source>
</evidence>
<keyword evidence="3" id="KW-1003">Cell membrane</keyword>
<keyword evidence="4" id="KW-0433">Leucine-rich repeat</keyword>
<dbReference type="PANTHER" id="PTHR48063:SF106">
    <property type="entry name" value="LEUCINE-RICH REPEAT DOMAIN, L DOMAIN-LIKE PROTEIN-RELATED"/>
    <property type="match status" value="1"/>
</dbReference>
<keyword evidence="7" id="KW-0677">Repeat</keyword>
<evidence type="ECO:0000256" key="5">
    <source>
        <dbReference type="ARBA" id="ARBA00022692"/>
    </source>
</evidence>